<feature type="coiled-coil region" evidence="1">
    <location>
        <begin position="104"/>
        <end position="176"/>
    </location>
</feature>
<name>A0A9W8IP90_9FUNG</name>
<keyword evidence="3" id="KW-1185">Reference proteome</keyword>
<keyword evidence="1" id="KW-0175">Coiled coil</keyword>
<dbReference type="Proteomes" id="UP001140074">
    <property type="component" value="Unassembled WGS sequence"/>
</dbReference>
<gene>
    <name evidence="2" type="ORF">GGH94_001200</name>
</gene>
<protein>
    <submittedName>
        <fullName evidence="2">Uncharacterized protein</fullName>
    </submittedName>
</protein>
<organism evidence="2 3">
    <name type="scientific">Coemansia aciculifera</name>
    <dbReference type="NCBI Taxonomy" id="417176"/>
    <lineage>
        <taxon>Eukaryota</taxon>
        <taxon>Fungi</taxon>
        <taxon>Fungi incertae sedis</taxon>
        <taxon>Zoopagomycota</taxon>
        <taxon>Kickxellomycotina</taxon>
        <taxon>Kickxellomycetes</taxon>
        <taxon>Kickxellales</taxon>
        <taxon>Kickxellaceae</taxon>
        <taxon>Coemansia</taxon>
    </lineage>
</organism>
<evidence type="ECO:0000313" key="3">
    <source>
        <dbReference type="Proteomes" id="UP001140074"/>
    </source>
</evidence>
<comment type="caution">
    <text evidence="2">The sequence shown here is derived from an EMBL/GenBank/DDBJ whole genome shotgun (WGS) entry which is preliminary data.</text>
</comment>
<dbReference type="AlphaFoldDB" id="A0A9W8IP90"/>
<dbReference type="EMBL" id="JANBUY010000028">
    <property type="protein sequence ID" value="KAJ2866929.1"/>
    <property type="molecule type" value="Genomic_DNA"/>
</dbReference>
<accession>A0A9W8IP90</accession>
<proteinExistence type="predicted"/>
<evidence type="ECO:0000313" key="2">
    <source>
        <dbReference type="EMBL" id="KAJ2866929.1"/>
    </source>
</evidence>
<evidence type="ECO:0000256" key="1">
    <source>
        <dbReference type="SAM" id="Coils"/>
    </source>
</evidence>
<sequence>MSGEADTRSKAEIAHAVAQWATEELGFRKPSTLVSAKGEEKIEATDVEPLLQGDLVRILYLATRHVVSSRRASYTRHKLAAFCAHPTSDPKLAELPYIALRRSLNQLEARESTLLSEIESVELDNRAAVQSISDFESKRNAMEARIRELRLQVLVKQAVAEKIRRLSKRMKVLVQEMTSGYSSTQATASSMDLSWSADATSSTHNHGALTPSDRIGELLTQLQRVKPANSAGGQSSRVTISDDTYRQQQVMIACVINCLKDLEDQHVQMWNTVKTLRSRITEGRSELDRKVELAASQLNMSVTSAGGSALDFRTAILRAVIQDAVSQVGSKVGTFVPALEIADVCTWVSDDHMETVSDLVESIEHVRALLVATRNAAQEAAEYAASHVAPANEQLLKASHYSDMREAWNAIGLIRLQHINVDSNNNESRSADKLVTRSSFMDPGRGKVLSDICREAVVGGVSGQTHEATIAKLRDQLARGRTGASSADIRDLSLQDAVEHAGQRSQAVKAEARKALEVWAEGSNAPACLRTANESVETEAAIAQLSDISGRLFTELFAPWHKRDGVEYAEYLKQLKIARASETQQ</sequence>
<reference evidence="2" key="1">
    <citation type="submission" date="2022-07" db="EMBL/GenBank/DDBJ databases">
        <title>Phylogenomic reconstructions and comparative analyses of Kickxellomycotina fungi.</title>
        <authorList>
            <person name="Reynolds N.K."/>
            <person name="Stajich J.E."/>
            <person name="Barry K."/>
            <person name="Grigoriev I.V."/>
            <person name="Crous P."/>
            <person name="Smith M.E."/>
        </authorList>
    </citation>
    <scope>NUCLEOTIDE SEQUENCE</scope>
    <source>
        <strain evidence="2">RSA 476</strain>
    </source>
</reference>